<reference evidence="2 3" key="2">
    <citation type="submission" date="2024-07" db="EMBL/GenBank/DDBJ databases">
        <authorList>
            <person name="Akdeniz Z."/>
        </authorList>
    </citation>
    <scope>NUCLEOTIDE SEQUENCE [LARGE SCALE GENOMIC DNA]</scope>
</reference>
<comment type="caution">
    <text evidence="1">The sequence shown here is derived from an EMBL/GenBank/DDBJ whole genome shotgun (WGS) entry which is preliminary data.</text>
</comment>
<accession>A0AA86NR17</accession>
<gene>
    <name evidence="1" type="ORF">HINF_LOCUS10916</name>
    <name evidence="2" type="ORF">HINF_LOCUS6183</name>
</gene>
<reference evidence="1" key="1">
    <citation type="submission" date="2023-06" db="EMBL/GenBank/DDBJ databases">
        <authorList>
            <person name="Kurt Z."/>
        </authorList>
    </citation>
    <scope>NUCLEOTIDE SEQUENCE</scope>
</reference>
<name>A0AA86NR17_9EUKA</name>
<proteinExistence type="predicted"/>
<protein>
    <submittedName>
        <fullName evidence="2">Hypothetical_protein</fullName>
    </submittedName>
</protein>
<dbReference type="AlphaFoldDB" id="A0AA86NR17"/>
<dbReference type="EMBL" id="CAXDID020000012">
    <property type="protein sequence ID" value="CAL5980459.1"/>
    <property type="molecule type" value="Genomic_DNA"/>
</dbReference>
<evidence type="ECO:0000313" key="2">
    <source>
        <dbReference type="EMBL" id="CAL5980459.1"/>
    </source>
</evidence>
<keyword evidence="3" id="KW-1185">Reference proteome</keyword>
<organism evidence="1">
    <name type="scientific">Hexamita inflata</name>
    <dbReference type="NCBI Taxonomy" id="28002"/>
    <lineage>
        <taxon>Eukaryota</taxon>
        <taxon>Metamonada</taxon>
        <taxon>Diplomonadida</taxon>
        <taxon>Hexamitidae</taxon>
        <taxon>Hexamitinae</taxon>
        <taxon>Hexamita</taxon>
    </lineage>
</organism>
<dbReference type="Proteomes" id="UP001642409">
    <property type="component" value="Unassembled WGS sequence"/>
</dbReference>
<dbReference type="EMBL" id="CATOUU010000279">
    <property type="protein sequence ID" value="CAI9923271.1"/>
    <property type="molecule type" value="Genomic_DNA"/>
</dbReference>
<evidence type="ECO:0000313" key="1">
    <source>
        <dbReference type="EMBL" id="CAI9923271.1"/>
    </source>
</evidence>
<evidence type="ECO:0000313" key="3">
    <source>
        <dbReference type="Proteomes" id="UP001642409"/>
    </source>
</evidence>
<sequence length="198" mass="23457">MLLSLRKFNQHEAIQFQLDLPDKQLEQIFLLFALLESTNYSSEQQCVYLLEQLLDYSPFYEQHFQLQVDLIHHLFFRTSCFISIQYYAAFLSLNALFNLPELYSFIPFHSENENTNEQIAIKLIANAFLNNNENATALIQDQYFKFKNQVLKEVENLKIQTLKRMSVENALKYFEIDPQKEIGEQILLIQKMVEEIGK</sequence>